<reference evidence="2" key="1">
    <citation type="journal article" date="2005" name="Environ. Microbiol.">
        <title>Genetic and functional properties of uncultivated thermophilic crenarchaeotes from a subsurface gold mine as revealed by analysis of genome fragments.</title>
        <authorList>
            <person name="Nunoura T."/>
            <person name="Hirayama H."/>
            <person name="Takami H."/>
            <person name="Oida H."/>
            <person name="Nishi S."/>
            <person name="Shimamura S."/>
            <person name="Suzuki Y."/>
            <person name="Inagaki F."/>
            <person name="Takai K."/>
            <person name="Nealson K.H."/>
            <person name="Horikoshi K."/>
        </authorList>
    </citation>
    <scope>NUCLEOTIDE SEQUENCE</scope>
</reference>
<dbReference type="AlphaFoldDB" id="H5SQC9"/>
<dbReference type="CDD" id="cd01300">
    <property type="entry name" value="YtcJ_like"/>
    <property type="match status" value="1"/>
</dbReference>
<feature type="domain" description="Amidohydrolase 3" evidence="1">
    <location>
        <begin position="26"/>
        <end position="478"/>
    </location>
</feature>
<dbReference type="PANTHER" id="PTHR22642:SF2">
    <property type="entry name" value="PROTEIN LONG AFTER FAR-RED 3"/>
    <property type="match status" value="1"/>
</dbReference>
<sequence>MAVRDGKIAAVGKNEEIRKFAGPKTQIEDLQGKTVLPGFIDAHMHLVSVGLRESGYYLDLSQARSLSEVFDLVRARVKETEKDQWVLGRGWDESRWPERRYITKADLDKIAPEHPVVLVRVCGHILCANSRALQKIAVASRPGEFDEALGLLREETAWAFLQKLQPSPEQIRQAILAGVKLAHRLGVTAIHDIAKPEHIAAYTALHHAHQLTLRVRLNVEVQHLEHLIALGLRTGFGDDLLQLGAIKFFADGSIGARNAALSKPYRDSDGVGTLNYEQSELNRLVKRACEHGFQVMIHAIGDRAIDAALEALAKAGATPEHRHRIEHAELLHPEHIARMSELGIIASMQPNFLQWSGPGGLYETRLGPERDAQIDPHRTVLDAGVQLAFGSDGMPFGSLYGIHCAVNAPYVTQRVSVAEALRAYTLGAAYAGFEERSLGSLEPGKLADFIVLSEDPARAPNINEITIERTYLAGRCVFEYDNGV</sequence>
<evidence type="ECO:0000313" key="2">
    <source>
        <dbReference type="EMBL" id="BAL58365.1"/>
    </source>
</evidence>
<accession>H5SQC9</accession>
<gene>
    <name evidence="2" type="ORF">HGMM_OP1C060</name>
</gene>
<dbReference type="EMBL" id="AP011800">
    <property type="protein sequence ID" value="BAL58365.1"/>
    <property type="molecule type" value="Genomic_DNA"/>
</dbReference>
<dbReference type="Gene3D" id="3.10.310.70">
    <property type="match status" value="1"/>
</dbReference>
<organism evidence="2">
    <name type="scientific">Acetithermum autotrophicum</name>
    <dbReference type="NCBI Taxonomy" id="1446466"/>
    <lineage>
        <taxon>Bacteria</taxon>
        <taxon>Candidatus Bipolaricaulota</taxon>
        <taxon>Candidatus Acetithermum</taxon>
    </lineage>
</organism>
<keyword evidence="2" id="KW-0378">Hydrolase</keyword>
<evidence type="ECO:0000259" key="1">
    <source>
        <dbReference type="Pfam" id="PF07969"/>
    </source>
</evidence>
<dbReference type="SUPFAM" id="SSF51556">
    <property type="entry name" value="Metallo-dependent hydrolases"/>
    <property type="match status" value="1"/>
</dbReference>
<dbReference type="InterPro" id="IPR011059">
    <property type="entry name" value="Metal-dep_hydrolase_composite"/>
</dbReference>
<dbReference type="InterPro" id="IPR032466">
    <property type="entry name" value="Metal_Hydrolase"/>
</dbReference>
<protein>
    <submittedName>
        <fullName evidence="2">TIM-barrel fold metal-dependent hydrolase</fullName>
    </submittedName>
</protein>
<name>H5SQC9_ACEAU</name>
<dbReference type="PANTHER" id="PTHR22642">
    <property type="entry name" value="IMIDAZOLONEPROPIONASE"/>
    <property type="match status" value="1"/>
</dbReference>
<dbReference type="GO" id="GO:0016810">
    <property type="term" value="F:hydrolase activity, acting on carbon-nitrogen (but not peptide) bonds"/>
    <property type="evidence" value="ECO:0007669"/>
    <property type="project" value="InterPro"/>
</dbReference>
<dbReference type="Pfam" id="PF07969">
    <property type="entry name" value="Amidohydro_3"/>
    <property type="match status" value="1"/>
</dbReference>
<dbReference type="SUPFAM" id="SSF51338">
    <property type="entry name" value="Composite domain of metallo-dependent hydrolases"/>
    <property type="match status" value="1"/>
</dbReference>
<dbReference type="InterPro" id="IPR033932">
    <property type="entry name" value="YtcJ-like"/>
</dbReference>
<dbReference type="Gene3D" id="2.30.40.10">
    <property type="entry name" value="Urease, subunit C, domain 1"/>
    <property type="match status" value="1"/>
</dbReference>
<reference evidence="2" key="2">
    <citation type="journal article" date="2012" name="PLoS ONE">
        <title>A Deeply Branching Thermophilic Bacterium with an Ancient Acetyl-CoA Pathway Dominates a Subsurface Ecosystem.</title>
        <authorList>
            <person name="Takami H."/>
            <person name="Noguchi H."/>
            <person name="Takaki Y."/>
            <person name="Uchiyama I."/>
            <person name="Toyoda A."/>
            <person name="Nishi S."/>
            <person name="Chee G.-J."/>
            <person name="Arai W."/>
            <person name="Nunoura T."/>
            <person name="Itoh T."/>
            <person name="Hattori M."/>
            <person name="Takai K."/>
        </authorList>
    </citation>
    <scope>NUCLEOTIDE SEQUENCE</scope>
</reference>
<proteinExistence type="predicted"/>
<dbReference type="Gene3D" id="3.20.20.140">
    <property type="entry name" value="Metal-dependent hydrolases"/>
    <property type="match status" value="1"/>
</dbReference>
<dbReference type="InterPro" id="IPR013108">
    <property type="entry name" value="Amidohydro_3"/>
</dbReference>